<dbReference type="Gene3D" id="3.90.180.10">
    <property type="entry name" value="Medium-chain alcohol dehydrogenases, catalytic domain"/>
    <property type="match status" value="1"/>
</dbReference>
<protein>
    <submittedName>
        <fullName evidence="4">NAD(P)H-quinone oxidoreductase</fullName>
    </submittedName>
</protein>
<dbReference type="PANTHER" id="PTHR48106">
    <property type="entry name" value="QUINONE OXIDOREDUCTASE PIG3-RELATED"/>
    <property type="match status" value="1"/>
</dbReference>
<feature type="domain" description="Enoyl reductase (ER)" evidence="3">
    <location>
        <begin position="18"/>
        <end position="331"/>
    </location>
</feature>
<keyword evidence="5" id="KW-1185">Reference proteome</keyword>
<dbReference type="Pfam" id="PF00107">
    <property type="entry name" value="ADH_zinc_N"/>
    <property type="match status" value="1"/>
</dbReference>
<organism evidence="4 5">
    <name type="scientific">Benzoatithermus flavus</name>
    <dbReference type="NCBI Taxonomy" id="3108223"/>
    <lineage>
        <taxon>Bacteria</taxon>
        <taxon>Pseudomonadati</taxon>
        <taxon>Pseudomonadota</taxon>
        <taxon>Alphaproteobacteria</taxon>
        <taxon>Geminicoccales</taxon>
        <taxon>Geminicoccaceae</taxon>
        <taxon>Benzoatithermus</taxon>
    </lineage>
</organism>
<keyword evidence="1" id="KW-0521">NADP</keyword>
<dbReference type="NCBIfam" id="TIGR02824">
    <property type="entry name" value="quinone_pig3"/>
    <property type="match status" value="1"/>
</dbReference>
<dbReference type="RefSeq" id="WP_418158587.1">
    <property type="nucleotide sequence ID" value="NZ_JBBLZC010000004.1"/>
</dbReference>
<evidence type="ECO:0000256" key="2">
    <source>
        <dbReference type="ARBA" id="ARBA00023002"/>
    </source>
</evidence>
<dbReference type="Proteomes" id="UP001375743">
    <property type="component" value="Unassembled WGS sequence"/>
</dbReference>
<dbReference type="InterPro" id="IPR013149">
    <property type="entry name" value="ADH-like_C"/>
</dbReference>
<proteinExistence type="predicted"/>
<evidence type="ECO:0000313" key="5">
    <source>
        <dbReference type="Proteomes" id="UP001375743"/>
    </source>
</evidence>
<dbReference type="SMART" id="SM00829">
    <property type="entry name" value="PKS_ER"/>
    <property type="match status" value="1"/>
</dbReference>
<keyword evidence="2" id="KW-0560">Oxidoreductase</keyword>
<dbReference type="Pfam" id="PF08240">
    <property type="entry name" value="ADH_N"/>
    <property type="match status" value="1"/>
</dbReference>
<evidence type="ECO:0000259" key="3">
    <source>
        <dbReference type="SMART" id="SM00829"/>
    </source>
</evidence>
<dbReference type="Gene3D" id="3.40.50.720">
    <property type="entry name" value="NAD(P)-binding Rossmann-like Domain"/>
    <property type="match status" value="1"/>
</dbReference>
<dbReference type="InterPro" id="IPR036291">
    <property type="entry name" value="NAD(P)-bd_dom_sf"/>
</dbReference>
<dbReference type="CDD" id="cd05276">
    <property type="entry name" value="p53_inducible_oxidoreductase"/>
    <property type="match status" value="1"/>
</dbReference>
<evidence type="ECO:0000313" key="4">
    <source>
        <dbReference type="EMBL" id="MEK0082747.1"/>
    </source>
</evidence>
<accession>A0ABU8XNH5</accession>
<dbReference type="SUPFAM" id="SSF50129">
    <property type="entry name" value="GroES-like"/>
    <property type="match status" value="1"/>
</dbReference>
<name>A0ABU8XNH5_9PROT</name>
<dbReference type="SUPFAM" id="SSF51735">
    <property type="entry name" value="NAD(P)-binding Rossmann-fold domains"/>
    <property type="match status" value="1"/>
</dbReference>
<dbReference type="InterPro" id="IPR013154">
    <property type="entry name" value="ADH-like_N"/>
</dbReference>
<reference evidence="4 5" key="1">
    <citation type="submission" date="2024-01" db="EMBL/GenBank/DDBJ databases">
        <title>Multi-omics insights into the function and evolution of sodium benzoate biodegradation pathways in Benzoatithermus flavus gen. nov., sp. nov. from hot spring.</title>
        <authorList>
            <person name="Hu C.-J."/>
            <person name="Li W.-J."/>
        </authorList>
    </citation>
    <scope>NUCLEOTIDE SEQUENCE [LARGE SCALE GENOMIC DNA]</scope>
    <source>
        <strain evidence="4 5">SYSU G07066</strain>
    </source>
</reference>
<dbReference type="InterPro" id="IPR011032">
    <property type="entry name" value="GroES-like_sf"/>
</dbReference>
<dbReference type="InterPro" id="IPR020843">
    <property type="entry name" value="ER"/>
</dbReference>
<sequence>MTAAIPAEMTYIRIDRFGPPEALVPDRMPVPRPGHGEVLIKVAAAGVNRPDVLQRQGGYPPPPGASEVPGLEVAGEIAAVGEGVERWRTGDRVMALVTGGGYAEYCLAPAPQVLPVPHGISLIEAGGIPETFFTVWTNVFDRGRLQPGESFLVHGGSSGIGTTAIQLARELGAIVYATVGSVDKQRACEALGARRAINHREEDFVEVVKAETGGKGVDVILDMVGGPYVERNLQALAVEGRLVQIAWLQGAKVQANFAPLMLKRLTWTGSTLRARSVEQKGAIARVLEEKVWPLLAAGKVKPLVHATFPLEAAAAAHALMESSSHIGKIVLTTRFAG</sequence>
<gene>
    <name evidence="4" type="ORF">U1T56_06270</name>
</gene>
<comment type="caution">
    <text evidence="4">The sequence shown here is derived from an EMBL/GenBank/DDBJ whole genome shotgun (WGS) entry which is preliminary data.</text>
</comment>
<evidence type="ECO:0000256" key="1">
    <source>
        <dbReference type="ARBA" id="ARBA00022857"/>
    </source>
</evidence>
<dbReference type="InterPro" id="IPR014189">
    <property type="entry name" value="Quinone_OxRdtase_PIG3"/>
</dbReference>
<dbReference type="PANTHER" id="PTHR48106:SF8">
    <property type="entry name" value="OS02G0805600 PROTEIN"/>
    <property type="match status" value="1"/>
</dbReference>
<dbReference type="EMBL" id="JBBLZC010000004">
    <property type="protein sequence ID" value="MEK0082747.1"/>
    <property type="molecule type" value="Genomic_DNA"/>
</dbReference>